<dbReference type="EMBL" id="FOTW01000029">
    <property type="protein sequence ID" value="SFM72217.1"/>
    <property type="molecule type" value="Genomic_DNA"/>
</dbReference>
<keyword evidence="12 14" id="KW-0449">Lipoprotein</keyword>
<dbReference type="AlphaFoldDB" id="A0A1I4T6M7"/>
<sequence>MSIRSTISPLSTALLCCALLSSCATLSAPPSGAPVAAYRATLELGGRLSVNYSRDGKPESLSGKFNWTQTPQRVDVSLASPLGQIIAAISVTPGQATLTEAGKPPRTAADIDSLSAQALGWELPVSGLRDWLQGYATAADGSRFVASPVHDTVTTRDGWRLRYVSWQEEGGAPSRPKRIDVERLAGGQVDEMAIRIVIDEPAP</sequence>
<dbReference type="PROSITE" id="PS51257">
    <property type="entry name" value="PROKAR_LIPOPROTEIN"/>
    <property type="match status" value="1"/>
</dbReference>
<keyword evidence="11" id="KW-0998">Cell outer membrane</keyword>
<keyword evidence="9" id="KW-0564">Palmitate</keyword>
<evidence type="ECO:0000256" key="2">
    <source>
        <dbReference type="ARBA" id="ARBA00009696"/>
    </source>
</evidence>
<dbReference type="SUPFAM" id="SSF89392">
    <property type="entry name" value="Prokaryotic lipoproteins and lipoprotein localization factors"/>
    <property type="match status" value="1"/>
</dbReference>
<keyword evidence="10" id="KW-0143">Chaperone</keyword>
<dbReference type="CDD" id="cd16326">
    <property type="entry name" value="LolB"/>
    <property type="match status" value="1"/>
</dbReference>
<evidence type="ECO:0000256" key="13">
    <source>
        <dbReference type="SAM" id="SignalP"/>
    </source>
</evidence>
<gene>
    <name evidence="14" type="ORF">SAMN02982985_05094</name>
</gene>
<dbReference type="GO" id="GO:0015031">
    <property type="term" value="P:protein transport"/>
    <property type="evidence" value="ECO:0007669"/>
    <property type="project" value="UniProtKB-KW"/>
</dbReference>
<proteinExistence type="inferred from homology"/>
<keyword evidence="15" id="KW-1185">Reference proteome</keyword>
<evidence type="ECO:0000256" key="9">
    <source>
        <dbReference type="ARBA" id="ARBA00023139"/>
    </source>
</evidence>
<evidence type="ECO:0000256" key="11">
    <source>
        <dbReference type="ARBA" id="ARBA00023237"/>
    </source>
</evidence>
<evidence type="ECO:0000256" key="1">
    <source>
        <dbReference type="ARBA" id="ARBA00004459"/>
    </source>
</evidence>
<comment type="subcellular location">
    <subcellularLocation>
        <location evidence="1">Cell outer membrane</location>
        <topology evidence="1">Lipid-anchor</topology>
    </subcellularLocation>
</comment>
<evidence type="ECO:0000256" key="7">
    <source>
        <dbReference type="ARBA" id="ARBA00022927"/>
    </source>
</evidence>
<dbReference type="Proteomes" id="UP000199470">
    <property type="component" value="Unassembled WGS sequence"/>
</dbReference>
<organism evidence="14 15">
    <name type="scientific">Rugamonas rubra</name>
    <dbReference type="NCBI Taxonomy" id="758825"/>
    <lineage>
        <taxon>Bacteria</taxon>
        <taxon>Pseudomonadati</taxon>
        <taxon>Pseudomonadota</taxon>
        <taxon>Betaproteobacteria</taxon>
        <taxon>Burkholderiales</taxon>
        <taxon>Oxalobacteraceae</taxon>
        <taxon>Telluria group</taxon>
        <taxon>Rugamonas</taxon>
    </lineage>
</organism>
<protein>
    <recommendedName>
        <fullName evidence="4">Outer-membrane lipoprotein LolB</fullName>
    </recommendedName>
</protein>
<comment type="subunit">
    <text evidence="3">Monomer.</text>
</comment>
<evidence type="ECO:0000256" key="5">
    <source>
        <dbReference type="ARBA" id="ARBA00022448"/>
    </source>
</evidence>
<feature type="signal peptide" evidence="13">
    <location>
        <begin position="1"/>
        <end position="27"/>
    </location>
</feature>
<dbReference type="InterPro" id="IPR029046">
    <property type="entry name" value="LolA/LolB/LppX"/>
</dbReference>
<dbReference type="GO" id="GO:0009279">
    <property type="term" value="C:cell outer membrane"/>
    <property type="evidence" value="ECO:0007669"/>
    <property type="project" value="UniProtKB-SubCell"/>
</dbReference>
<keyword evidence="7" id="KW-0653">Protein transport</keyword>
<dbReference type="STRING" id="758825.SAMN02982985_05094"/>
<dbReference type="Gene3D" id="2.50.20.10">
    <property type="entry name" value="Lipoprotein localisation LolA/LolB/LppX"/>
    <property type="match status" value="1"/>
</dbReference>
<keyword evidence="8" id="KW-0472">Membrane</keyword>
<comment type="similarity">
    <text evidence="2">Belongs to the LolB family.</text>
</comment>
<evidence type="ECO:0000313" key="14">
    <source>
        <dbReference type="EMBL" id="SFM72217.1"/>
    </source>
</evidence>
<dbReference type="RefSeq" id="WP_093390497.1">
    <property type="nucleotide sequence ID" value="NZ_FOTW01000029.1"/>
</dbReference>
<dbReference type="OrthoDB" id="9797618at2"/>
<accession>A0A1I4T6M7</accession>
<evidence type="ECO:0000256" key="4">
    <source>
        <dbReference type="ARBA" id="ARBA00016202"/>
    </source>
</evidence>
<keyword evidence="5" id="KW-0813">Transport</keyword>
<name>A0A1I4T6M7_9BURK</name>
<evidence type="ECO:0000256" key="3">
    <source>
        <dbReference type="ARBA" id="ARBA00011245"/>
    </source>
</evidence>
<evidence type="ECO:0000256" key="8">
    <source>
        <dbReference type="ARBA" id="ARBA00023136"/>
    </source>
</evidence>
<dbReference type="InterPro" id="IPR004565">
    <property type="entry name" value="OM_lipoprot_LolB"/>
</dbReference>
<evidence type="ECO:0000256" key="10">
    <source>
        <dbReference type="ARBA" id="ARBA00023186"/>
    </source>
</evidence>
<feature type="chain" id="PRO_5011601347" description="Outer-membrane lipoprotein LolB" evidence="13">
    <location>
        <begin position="28"/>
        <end position="203"/>
    </location>
</feature>
<keyword evidence="6 13" id="KW-0732">Signal</keyword>
<evidence type="ECO:0000256" key="6">
    <source>
        <dbReference type="ARBA" id="ARBA00022729"/>
    </source>
</evidence>
<reference evidence="14 15" key="1">
    <citation type="submission" date="2016-10" db="EMBL/GenBank/DDBJ databases">
        <authorList>
            <person name="de Groot N.N."/>
        </authorList>
    </citation>
    <scope>NUCLEOTIDE SEQUENCE [LARGE SCALE GENOMIC DNA]</scope>
    <source>
        <strain evidence="14 15">ATCC 43154</strain>
    </source>
</reference>
<evidence type="ECO:0000313" key="15">
    <source>
        <dbReference type="Proteomes" id="UP000199470"/>
    </source>
</evidence>
<dbReference type="Pfam" id="PF03550">
    <property type="entry name" value="LolB"/>
    <property type="match status" value="1"/>
</dbReference>
<evidence type="ECO:0000256" key="12">
    <source>
        <dbReference type="ARBA" id="ARBA00023288"/>
    </source>
</evidence>